<dbReference type="PROSITE" id="PS51257">
    <property type="entry name" value="PROKAR_LIPOPROTEIN"/>
    <property type="match status" value="1"/>
</dbReference>
<keyword evidence="7" id="KW-0418">Kinase</keyword>
<sequence length="425" mass="47457">MFQRVGLRLAILNAVVFACILFVIAGTLYLFTKERLYAGVDHALRTTAQIVLHRAEQANRHRHEPSATVRLPVDHAHFGQVPTLFLVWTRGHQIWSQEPENTFSTSDLKLLAAALEAKRPVTLTIQNHTFRVLNLPVPMSAGALPSGGTMQVIRNIDDQVHELQNLLFLILFDLLAGLFAAVVAGWFLASRALIPIRRSWEKQQQFVSDASHELRTPLAVVQAQAQLLLRHPTHTVEQEAGSISAIDNEARRMNQLVDDLLTLARADSKQLELSLQSVRCSELLQRIADLYQLLCEQKGLKVSFVVEPEIVLQADEKRLLQLIWILLDNALKYTPKGGSVLVECHADEGHVELSVSDTGMGIAKQDLPHIFDRFYRGDKSRATGGTGLGLAIGKWIVDAHHGKMIVQSEVHRGTMCRVFFPRGKS</sequence>
<dbReference type="InterPro" id="IPR036890">
    <property type="entry name" value="HATPase_C_sf"/>
</dbReference>
<proteinExistence type="predicted"/>
<dbReference type="InterPro" id="IPR003594">
    <property type="entry name" value="HATPase_dom"/>
</dbReference>
<keyword evidence="11" id="KW-1133">Transmembrane helix</keyword>
<dbReference type="Gene3D" id="1.10.287.130">
    <property type="match status" value="1"/>
</dbReference>
<evidence type="ECO:0000256" key="10">
    <source>
        <dbReference type="ARBA" id="ARBA00023136"/>
    </source>
</evidence>
<dbReference type="RefSeq" id="WP_109430942.1">
    <property type="nucleotide sequence ID" value="NZ_MPDK01000015.1"/>
</dbReference>
<comment type="catalytic activity">
    <reaction evidence="1">
        <text>ATP + protein L-histidine = ADP + protein N-phospho-L-histidine.</text>
        <dbReference type="EC" id="2.7.13.3"/>
    </reaction>
</comment>
<dbReference type="CDD" id="cd00082">
    <property type="entry name" value="HisKA"/>
    <property type="match status" value="1"/>
</dbReference>
<dbReference type="FunFam" id="1.10.287.130:FF:000001">
    <property type="entry name" value="Two-component sensor histidine kinase"/>
    <property type="match status" value="1"/>
</dbReference>
<dbReference type="PRINTS" id="PR00344">
    <property type="entry name" value="BCTRLSENSOR"/>
</dbReference>
<dbReference type="CDD" id="cd00075">
    <property type="entry name" value="HATPase"/>
    <property type="match status" value="1"/>
</dbReference>
<evidence type="ECO:0000259" key="12">
    <source>
        <dbReference type="PROSITE" id="PS50109"/>
    </source>
</evidence>
<dbReference type="Pfam" id="PF00512">
    <property type="entry name" value="HisKA"/>
    <property type="match status" value="1"/>
</dbReference>
<reference evidence="13 14" key="1">
    <citation type="submission" date="2016-11" db="EMBL/GenBank/DDBJ databases">
        <title>Comparative genomics of Acidibacillus ferroxidans species.</title>
        <authorList>
            <person name="Oliveira G."/>
            <person name="Nunes G."/>
            <person name="Oliveira R."/>
            <person name="Araujo F."/>
            <person name="Salim A."/>
            <person name="Scholte L."/>
            <person name="Morais D."/>
            <person name="Nancucheo I."/>
            <person name="Johnson D.B."/>
            <person name="Grail B."/>
            <person name="Bittencourt J."/>
            <person name="Valadares R."/>
        </authorList>
    </citation>
    <scope>NUCLEOTIDE SEQUENCE [LARGE SCALE GENOMIC DNA]</scope>
    <source>
        <strain evidence="13 14">Y002</strain>
    </source>
</reference>
<dbReference type="InterPro" id="IPR050351">
    <property type="entry name" value="BphY/WalK/GraS-like"/>
</dbReference>
<feature type="domain" description="Histidine kinase" evidence="12">
    <location>
        <begin position="209"/>
        <end position="424"/>
    </location>
</feature>
<dbReference type="AlphaFoldDB" id="A0A2U3D7R1"/>
<dbReference type="InterPro" id="IPR005467">
    <property type="entry name" value="His_kinase_dom"/>
</dbReference>
<evidence type="ECO:0000256" key="6">
    <source>
        <dbReference type="ARBA" id="ARBA00022741"/>
    </source>
</evidence>
<protein>
    <recommendedName>
        <fullName evidence="3">histidine kinase</fullName>
        <ecNumber evidence="3">2.7.13.3</ecNumber>
    </recommendedName>
</protein>
<comment type="caution">
    <text evidence="13">The sequence shown here is derived from an EMBL/GenBank/DDBJ whole genome shotgun (WGS) entry which is preliminary data.</text>
</comment>
<comment type="subcellular location">
    <subcellularLocation>
        <location evidence="2">Cell membrane</location>
        <topology evidence="2">Multi-pass membrane protein</topology>
    </subcellularLocation>
</comment>
<dbReference type="GO" id="GO:0016036">
    <property type="term" value="P:cellular response to phosphate starvation"/>
    <property type="evidence" value="ECO:0007669"/>
    <property type="project" value="TreeGrafter"/>
</dbReference>
<dbReference type="FunFam" id="3.30.565.10:FF:000006">
    <property type="entry name" value="Sensor histidine kinase WalK"/>
    <property type="match status" value="1"/>
</dbReference>
<dbReference type="SUPFAM" id="SSF47384">
    <property type="entry name" value="Homodimeric domain of signal transducing histidine kinase"/>
    <property type="match status" value="1"/>
</dbReference>
<dbReference type="InterPro" id="IPR004358">
    <property type="entry name" value="Sig_transdc_His_kin-like_C"/>
</dbReference>
<feature type="transmembrane region" description="Helical" evidence="11">
    <location>
        <begin position="7"/>
        <end position="31"/>
    </location>
</feature>
<dbReference type="PROSITE" id="PS50109">
    <property type="entry name" value="HIS_KIN"/>
    <property type="match status" value="1"/>
</dbReference>
<evidence type="ECO:0000256" key="9">
    <source>
        <dbReference type="ARBA" id="ARBA00023012"/>
    </source>
</evidence>
<dbReference type="Pfam" id="PF02518">
    <property type="entry name" value="HATPase_c"/>
    <property type="match status" value="1"/>
</dbReference>
<keyword evidence="9" id="KW-0902">Two-component regulatory system</keyword>
<keyword evidence="8" id="KW-0067">ATP-binding</keyword>
<keyword evidence="11" id="KW-0812">Transmembrane</keyword>
<evidence type="ECO:0000256" key="5">
    <source>
        <dbReference type="ARBA" id="ARBA00022679"/>
    </source>
</evidence>
<name>A0A2U3D7R1_SULT2</name>
<dbReference type="PANTHER" id="PTHR45453">
    <property type="entry name" value="PHOSPHATE REGULON SENSOR PROTEIN PHOR"/>
    <property type="match status" value="1"/>
</dbReference>
<feature type="transmembrane region" description="Helical" evidence="11">
    <location>
        <begin position="166"/>
        <end position="189"/>
    </location>
</feature>
<dbReference type="GO" id="GO:0005524">
    <property type="term" value="F:ATP binding"/>
    <property type="evidence" value="ECO:0007669"/>
    <property type="project" value="UniProtKB-KW"/>
</dbReference>
<dbReference type="InterPro" id="IPR003661">
    <property type="entry name" value="HisK_dim/P_dom"/>
</dbReference>
<dbReference type="PANTHER" id="PTHR45453:SF1">
    <property type="entry name" value="PHOSPHATE REGULON SENSOR PROTEIN PHOR"/>
    <property type="match status" value="1"/>
</dbReference>
<evidence type="ECO:0000256" key="1">
    <source>
        <dbReference type="ARBA" id="ARBA00000085"/>
    </source>
</evidence>
<dbReference type="Gene3D" id="3.30.565.10">
    <property type="entry name" value="Histidine kinase-like ATPase, C-terminal domain"/>
    <property type="match status" value="1"/>
</dbReference>
<dbReference type="SUPFAM" id="SSF55874">
    <property type="entry name" value="ATPase domain of HSP90 chaperone/DNA topoisomerase II/histidine kinase"/>
    <property type="match status" value="1"/>
</dbReference>
<dbReference type="SMART" id="SM00388">
    <property type="entry name" value="HisKA"/>
    <property type="match status" value="1"/>
</dbReference>
<accession>A0A2U3D7R1</accession>
<dbReference type="OrthoDB" id="9813151at2"/>
<dbReference type="GO" id="GO:0005886">
    <property type="term" value="C:plasma membrane"/>
    <property type="evidence" value="ECO:0007669"/>
    <property type="project" value="UniProtKB-SubCell"/>
</dbReference>
<keyword evidence="10 11" id="KW-0472">Membrane</keyword>
<evidence type="ECO:0000256" key="3">
    <source>
        <dbReference type="ARBA" id="ARBA00012438"/>
    </source>
</evidence>
<dbReference type="GO" id="GO:0004721">
    <property type="term" value="F:phosphoprotein phosphatase activity"/>
    <property type="evidence" value="ECO:0007669"/>
    <property type="project" value="TreeGrafter"/>
</dbReference>
<organism evidence="13 14">
    <name type="scientific">Sulfoacidibacillus thermotolerans</name>
    <name type="common">Acidibacillus sulfuroxidans</name>
    <dbReference type="NCBI Taxonomy" id="1765684"/>
    <lineage>
        <taxon>Bacteria</taxon>
        <taxon>Bacillati</taxon>
        <taxon>Bacillota</taxon>
        <taxon>Bacilli</taxon>
        <taxon>Bacillales</taxon>
        <taxon>Alicyclobacillaceae</taxon>
        <taxon>Sulfoacidibacillus</taxon>
    </lineage>
</organism>
<dbReference type="EC" id="2.7.13.3" evidence="3"/>
<evidence type="ECO:0000256" key="11">
    <source>
        <dbReference type="SAM" id="Phobius"/>
    </source>
</evidence>
<evidence type="ECO:0000313" key="13">
    <source>
        <dbReference type="EMBL" id="PWI57302.1"/>
    </source>
</evidence>
<keyword evidence="14" id="KW-1185">Reference proteome</keyword>
<dbReference type="GO" id="GO:0000155">
    <property type="term" value="F:phosphorelay sensor kinase activity"/>
    <property type="evidence" value="ECO:0007669"/>
    <property type="project" value="InterPro"/>
</dbReference>
<evidence type="ECO:0000256" key="4">
    <source>
        <dbReference type="ARBA" id="ARBA00022553"/>
    </source>
</evidence>
<keyword evidence="5" id="KW-0808">Transferase</keyword>
<evidence type="ECO:0000256" key="8">
    <source>
        <dbReference type="ARBA" id="ARBA00022840"/>
    </source>
</evidence>
<keyword evidence="6" id="KW-0547">Nucleotide-binding</keyword>
<evidence type="ECO:0000256" key="7">
    <source>
        <dbReference type="ARBA" id="ARBA00022777"/>
    </source>
</evidence>
<gene>
    <name evidence="13" type="ORF">BM613_09405</name>
</gene>
<dbReference type="EMBL" id="MPDK01000015">
    <property type="protein sequence ID" value="PWI57302.1"/>
    <property type="molecule type" value="Genomic_DNA"/>
</dbReference>
<dbReference type="SMART" id="SM00387">
    <property type="entry name" value="HATPase_c"/>
    <property type="match status" value="1"/>
</dbReference>
<evidence type="ECO:0000313" key="14">
    <source>
        <dbReference type="Proteomes" id="UP000245380"/>
    </source>
</evidence>
<dbReference type="InterPro" id="IPR036097">
    <property type="entry name" value="HisK_dim/P_sf"/>
</dbReference>
<dbReference type="Proteomes" id="UP000245380">
    <property type="component" value="Unassembled WGS sequence"/>
</dbReference>
<keyword evidence="4" id="KW-0597">Phosphoprotein</keyword>
<evidence type="ECO:0000256" key="2">
    <source>
        <dbReference type="ARBA" id="ARBA00004651"/>
    </source>
</evidence>